<dbReference type="PROSITE" id="PS50943">
    <property type="entry name" value="HTH_CROC1"/>
    <property type="match status" value="1"/>
</dbReference>
<dbReference type="RefSeq" id="WP_343965557.1">
    <property type="nucleotide sequence ID" value="NZ_BAAAGK010000034.1"/>
</dbReference>
<dbReference type="EMBL" id="JBHTEE010000001">
    <property type="protein sequence ID" value="MFC7605554.1"/>
    <property type="molecule type" value="Genomic_DNA"/>
</dbReference>
<evidence type="ECO:0000259" key="1">
    <source>
        <dbReference type="PROSITE" id="PS50943"/>
    </source>
</evidence>
<gene>
    <name evidence="2" type="ORF">ACFQVD_36180</name>
</gene>
<dbReference type="Pfam" id="PF13560">
    <property type="entry name" value="HTH_31"/>
    <property type="match status" value="1"/>
</dbReference>
<dbReference type="InterPro" id="IPR010982">
    <property type="entry name" value="Lambda_DNA-bd_dom_sf"/>
</dbReference>
<dbReference type="InterPro" id="IPR043917">
    <property type="entry name" value="DUF5753"/>
</dbReference>
<name>A0ABW2TAR4_9ACTN</name>
<accession>A0ABW2TAR4</accession>
<dbReference type="SUPFAM" id="SSF47413">
    <property type="entry name" value="lambda repressor-like DNA-binding domains"/>
    <property type="match status" value="1"/>
</dbReference>
<dbReference type="InterPro" id="IPR001387">
    <property type="entry name" value="Cro/C1-type_HTH"/>
</dbReference>
<dbReference type="SMART" id="SM00530">
    <property type="entry name" value="HTH_XRE"/>
    <property type="match status" value="1"/>
</dbReference>
<evidence type="ECO:0000313" key="3">
    <source>
        <dbReference type="Proteomes" id="UP001596514"/>
    </source>
</evidence>
<dbReference type="CDD" id="cd00093">
    <property type="entry name" value="HTH_XRE"/>
    <property type="match status" value="1"/>
</dbReference>
<reference evidence="3" key="1">
    <citation type="journal article" date="2019" name="Int. J. Syst. Evol. Microbiol.">
        <title>The Global Catalogue of Microorganisms (GCM) 10K type strain sequencing project: providing services to taxonomists for standard genome sequencing and annotation.</title>
        <authorList>
            <consortium name="The Broad Institute Genomics Platform"/>
            <consortium name="The Broad Institute Genome Sequencing Center for Infectious Disease"/>
            <person name="Wu L."/>
            <person name="Ma J."/>
        </authorList>
    </citation>
    <scope>NUCLEOTIDE SEQUENCE [LARGE SCALE GENOMIC DNA]</scope>
    <source>
        <strain evidence="3">JCM 10083</strain>
    </source>
</reference>
<proteinExistence type="predicted"/>
<feature type="domain" description="HTH cro/C1-type" evidence="1">
    <location>
        <begin position="16"/>
        <end position="72"/>
    </location>
</feature>
<dbReference type="Proteomes" id="UP001596514">
    <property type="component" value="Unassembled WGS sequence"/>
</dbReference>
<dbReference type="Pfam" id="PF19054">
    <property type="entry name" value="DUF5753"/>
    <property type="match status" value="1"/>
</dbReference>
<protein>
    <submittedName>
        <fullName evidence="2">Helix-turn-helix domain-containing protein</fullName>
    </submittedName>
</protein>
<dbReference type="Gene3D" id="1.10.260.40">
    <property type="entry name" value="lambda repressor-like DNA-binding domains"/>
    <property type="match status" value="1"/>
</dbReference>
<organism evidence="2 3">
    <name type="scientific">Streptosporangium amethystogenes subsp. fukuiense</name>
    <dbReference type="NCBI Taxonomy" id="698418"/>
    <lineage>
        <taxon>Bacteria</taxon>
        <taxon>Bacillati</taxon>
        <taxon>Actinomycetota</taxon>
        <taxon>Actinomycetes</taxon>
        <taxon>Streptosporangiales</taxon>
        <taxon>Streptosporangiaceae</taxon>
        <taxon>Streptosporangium</taxon>
    </lineage>
</organism>
<sequence>MLPPTDQAREALGARLRELRRDAELSGRDLAERAGWRPPKISKLELGRQNATEADIRTWCRVCGAEDQIPELIATVRTIDAQYVEWKRQMRGGQRRVQNAIRNEDLNTRLFRIFEPFHIPGFLQTRDYARVIMARSAAFYELVHDDLEAAVGARLGRQAILRMGDRRFHIVMAQQALDTWVGGPEVMRGQLAHIRAEMEALPLRLHIGVIPRHADIELGPHAGYWIFDSRIVMTETVTAALNVTQPREIALYERHFAGLDRLAVYGERAHELIDRALREIEEI</sequence>
<keyword evidence="3" id="KW-1185">Reference proteome</keyword>
<comment type="caution">
    <text evidence="2">The sequence shown here is derived from an EMBL/GenBank/DDBJ whole genome shotgun (WGS) entry which is preliminary data.</text>
</comment>
<evidence type="ECO:0000313" key="2">
    <source>
        <dbReference type="EMBL" id="MFC7605554.1"/>
    </source>
</evidence>